<evidence type="ECO:0000313" key="12">
    <source>
        <dbReference type="EMBL" id="GAA95361.1"/>
    </source>
</evidence>
<dbReference type="GO" id="GO:0045039">
    <property type="term" value="P:protein insertion into mitochondrial inner membrane"/>
    <property type="evidence" value="ECO:0007669"/>
    <property type="project" value="TreeGrafter"/>
</dbReference>
<evidence type="ECO:0000256" key="5">
    <source>
        <dbReference type="ARBA" id="ARBA00022803"/>
    </source>
</evidence>
<dbReference type="FunCoup" id="G7DXQ1">
    <property type="interactions" value="290"/>
</dbReference>
<dbReference type="SMART" id="SM00028">
    <property type="entry name" value="TPR"/>
    <property type="match status" value="9"/>
</dbReference>
<keyword evidence="13" id="KW-1185">Reference proteome</keyword>
<keyword evidence="8" id="KW-0472">Membrane</keyword>
<dbReference type="PROSITE" id="PS50005">
    <property type="entry name" value="TPR"/>
    <property type="match status" value="3"/>
</dbReference>
<dbReference type="Pfam" id="PF14559">
    <property type="entry name" value="TPR_19"/>
    <property type="match status" value="1"/>
</dbReference>
<comment type="similarity">
    <text evidence="9">Belongs to the Tom70 family.</text>
</comment>
<gene>
    <name evidence="12" type="primary">Mo02018</name>
    <name evidence="12" type="ORF">E5Q_02018</name>
</gene>
<sequence length="647" mass="70673">MASSGRVPAFPGGAPFLQNADRLPATGNLAPGTGGSLLPGNATQPSSASASTSLVDRVSDFVKDNKRAVLAAAGVVLLSGGIYYYASASNAPRTRKDRRSSKEEGESASGEETDANQAGQPGTAGRKKHRKRRPAKKATSATVEEADAYPTDQELKTWSREDKHAAADALKAKGNSSYASKSFEKAIEYYTQALRHEEAAVYFSNRAACYANIGQPERVIEDTTKALALDPTYVKALVRRANARESTGEEEKLYAALCDFTAAAILEQFNTPATAEAVERVMKAFSVAKAQRIMETREPRMPSPTFIRAYMEAFRPRARPDMPAEAEQGVQTLSLACDALDAKDYTHAYQLFDESLGQGISSPELEAYALNMRGTMRFIMGKAKEALPDLDRSTDLAPSVAQTWVKKASVHMELGQTQDAFADFDQAVSVNPDDPDIYYHRGQVHFIMGDYTKAIEEYKKSVTLDRAFIYSHIQLAVAYYKAGSQARALKAFEKGLREFGTTSGEIHNYYGEVLLDLKKFEEAYAAFAKAVEMNLAGPKPVNVLPLVNQALCVFTWNQDFAQAEQLCQRAITIDENCDVAVATCAQLKLQQNQIPAAAKLFNRAVELARTEVELVNAISYVAAAEAQLDFVKHYPEQAAQFKLGSDA</sequence>
<dbReference type="Pfam" id="PF13432">
    <property type="entry name" value="TPR_16"/>
    <property type="match status" value="2"/>
</dbReference>
<keyword evidence="5 10" id="KW-0802">TPR repeat</keyword>
<protein>
    <submittedName>
        <fullName evidence="12">Uncharacterized protein</fullName>
    </submittedName>
</protein>
<dbReference type="PANTHER" id="PTHR46208">
    <property type="entry name" value="MITOCHONDRIAL IMPORT RECEPTOR SUBUNIT TOM70"/>
    <property type="match status" value="1"/>
</dbReference>
<dbReference type="Proteomes" id="UP000009131">
    <property type="component" value="Unassembled WGS sequence"/>
</dbReference>
<dbReference type="Gene3D" id="1.25.40.10">
    <property type="entry name" value="Tetratricopeptide repeat domain"/>
    <property type="match status" value="2"/>
</dbReference>
<dbReference type="EMBL" id="BABT02000061">
    <property type="protein sequence ID" value="GAA95361.1"/>
    <property type="molecule type" value="Genomic_DNA"/>
</dbReference>
<feature type="region of interest" description="Disordered" evidence="11">
    <location>
        <begin position="1"/>
        <end position="52"/>
    </location>
</feature>
<evidence type="ECO:0000256" key="8">
    <source>
        <dbReference type="ARBA" id="ARBA00023136"/>
    </source>
</evidence>
<dbReference type="GO" id="GO:0030943">
    <property type="term" value="F:mitochondrion targeting sequence binding"/>
    <property type="evidence" value="ECO:0007669"/>
    <property type="project" value="TreeGrafter"/>
</dbReference>
<comment type="subcellular location">
    <subcellularLocation>
        <location evidence="1">Mitochondrion outer membrane</location>
        <topology evidence="1">Single-pass membrane protein</topology>
    </subcellularLocation>
</comment>
<dbReference type="HOGENOM" id="CLU_017516_0_1_1"/>
<dbReference type="AlphaFoldDB" id="G7DXQ1"/>
<evidence type="ECO:0000256" key="4">
    <source>
        <dbReference type="ARBA" id="ARBA00022787"/>
    </source>
</evidence>
<reference evidence="12 13" key="1">
    <citation type="journal article" date="2011" name="J. Gen. Appl. Microbiol.">
        <title>Draft genome sequencing of the enigmatic basidiomycete Mixia osmundae.</title>
        <authorList>
            <person name="Nishida H."/>
            <person name="Nagatsuka Y."/>
            <person name="Sugiyama J."/>
        </authorList>
    </citation>
    <scope>NUCLEOTIDE SEQUENCE [LARGE SCALE GENOMIC DNA]</scope>
    <source>
        <strain evidence="13">CBS 9802 / IAM 14324 / JCM 22182 / KY 12970</strain>
    </source>
</reference>
<dbReference type="InParanoid" id="G7DXQ1"/>
<evidence type="ECO:0000256" key="3">
    <source>
        <dbReference type="ARBA" id="ARBA00022737"/>
    </source>
</evidence>
<dbReference type="PANTHER" id="PTHR46208:SF1">
    <property type="entry name" value="MITOCHONDRIAL IMPORT RECEPTOR SUBUNIT TOM70"/>
    <property type="match status" value="1"/>
</dbReference>
<proteinExistence type="inferred from homology"/>
<feature type="repeat" description="TPR" evidence="10">
    <location>
        <begin position="167"/>
        <end position="200"/>
    </location>
</feature>
<evidence type="ECO:0000256" key="9">
    <source>
        <dbReference type="ARBA" id="ARBA00038030"/>
    </source>
</evidence>
<evidence type="ECO:0000256" key="11">
    <source>
        <dbReference type="SAM" id="MobiDB-lite"/>
    </source>
</evidence>
<evidence type="ECO:0000256" key="1">
    <source>
        <dbReference type="ARBA" id="ARBA00004572"/>
    </source>
</evidence>
<dbReference type="InterPro" id="IPR011990">
    <property type="entry name" value="TPR-like_helical_dom_sf"/>
</dbReference>
<dbReference type="SUPFAM" id="SSF48452">
    <property type="entry name" value="TPR-like"/>
    <property type="match status" value="3"/>
</dbReference>
<evidence type="ECO:0000256" key="7">
    <source>
        <dbReference type="ARBA" id="ARBA00023128"/>
    </source>
</evidence>
<feature type="repeat" description="TPR" evidence="10">
    <location>
        <begin position="435"/>
        <end position="468"/>
    </location>
</feature>
<organism evidence="12 13">
    <name type="scientific">Mixia osmundae (strain CBS 9802 / IAM 14324 / JCM 22182 / KY 12970)</name>
    <dbReference type="NCBI Taxonomy" id="764103"/>
    <lineage>
        <taxon>Eukaryota</taxon>
        <taxon>Fungi</taxon>
        <taxon>Dikarya</taxon>
        <taxon>Basidiomycota</taxon>
        <taxon>Pucciniomycotina</taxon>
        <taxon>Mixiomycetes</taxon>
        <taxon>Mixiales</taxon>
        <taxon>Mixiaceae</taxon>
        <taxon>Mixia</taxon>
    </lineage>
</organism>
<dbReference type="GO" id="GO:0030150">
    <property type="term" value="P:protein import into mitochondrial matrix"/>
    <property type="evidence" value="ECO:0007669"/>
    <property type="project" value="TreeGrafter"/>
</dbReference>
<name>G7DXQ1_MIXOS</name>
<feature type="compositionally biased region" description="Basic residues" evidence="11">
    <location>
        <begin position="125"/>
        <end position="136"/>
    </location>
</feature>
<comment type="caution">
    <text evidence="12">The sequence shown here is derived from an EMBL/GenBank/DDBJ whole genome shotgun (WGS) entry which is preliminary data.</text>
</comment>
<dbReference type="OrthoDB" id="2942533at2759"/>
<evidence type="ECO:0000256" key="2">
    <source>
        <dbReference type="ARBA" id="ARBA00022692"/>
    </source>
</evidence>
<feature type="region of interest" description="Disordered" evidence="11">
    <location>
        <begin position="90"/>
        <end position="157"/>
    </location>
</feature>
<evidence type="ECO:0000313" key="13">
    <source>
        <dbReference type="Proteomes" id="UP000009131"/>
    </source>
</evidence>
<dbReference type="GO" id="GO:0008320">
    <property type="term" value="F:protein transmembrane transporter activity"/>
    <property type="evidence" value="ECO:0007669"/>
    <property type="project" value="TreeGrafter"/>
</dbReference>
<dbReference type="OMA" id="QWRGDIE"/>
<keyword evidence="4" id="KW-1000">Mitochondrion outer membrane</keyword>
<feature type="repeat" description="TPR" evidence="10">
    <location>
        <begin position="401"/>
        <end position="434"/>
    </location>
</feature>
<dbReference type="InterPro" id="IPR019734">
    <property type="entry name" value="TPR_rpt"/>
</dbReference>
<evidence type="ECO:0000256" key="10">
    <source>
        <dbReference type="PROSITE-ProRule" id="PRU00339"/>
    </source>
</evidence>
<keyword evidence="7" id="KW-0496">Mitochondrion</keyword>
<evidence type="ECO:0000256" key="6">
    <source>
        <dbReference type="ARBA" id="ARBA00022989"/>
    </source>
</evidence>
<accession>G7DXQ1</accession>
<dbReference type="eggNOG" id="KOG0547">
    <property type="taxonomic scope" value="Eukaryota"/>
</dbReference>
<keyword evidence="6" id="KW-1133">Transmembrane helix</keyword>
<dbReference type="STRING" id="764103.G7DXQ1"/>
<dbReference type="RefSeq" id="XP_014569786.1">
    <property type="nucleotide sequence ID" value="XM_014714300.1"/>
</dbReference>
<keyword evidence="3" id="KW-0677">Repeat</keyword>
<keyword evidence="2" id="KW-0812">Transmembrane</keyword>
<dbReference type="GO" id="GO:0005741">
    <property type="term" value="C:mitochondrial outer membrane"/>
    <property type="evidence" value="ECO:0007669"/>
    <property type="project" value="UniProtKB-SubCell"/>
</dbReference>
<reference evidence="12 13" key="2">
    <citation type="journal article" date="2012" name="Open Biol.">
        <title>Characteristics of nucleosomes and linker DNA regions on the genome of the basidiomycete Mixia osmundae revealed by mono- and dinucleosome mapping.</title>
        <authorList>
            <person name="Nishida H."/>
            <person name="Kondo S."/>
            <person name="Matsumoto T."/>
            <person name="Suzuki Y."/>
            <person name="Yoshikawa H."/>
            <person name="Taylor T.D."/>
            <person name="Sugiyama J."/>
        </authorList>
    </citation>
    <scope>NUCLEOTIDE SEQUENCE [LARGE SCALE GENOMIC DNA]</scope>
    <source>
        <strain evidence="13">CBS 9802 / IAM 14324 / JCM 22182 / KY 12970</strain>
    </source>
</reference>